<accession>A0ABN7YWG5</accession>
<keyword evidence="2" id="KW-1185">Reference proteome</keyword>
<evidence type="ECO:0000313" key="1">
    <source>
        <dbReference type="EMBL" id="CAG9177814.1"/>
    </source>
</evidence>
<name>A0ABN7YWG5_9BURK</name>
<proteinExistence type="predicted"/>
<dbReference type="EMBL" id="CAJZAG010000007">
    <property type="protein sequence ID" value="CAG9177814.1"/>
    <property type="molecule type" value="Genomic_DNA"/>
</dbReference>
<evidence type="ECO:0000313" key="2">
    <source>
        <dbReference type="Proteomes" id="UP000706525"/>
    </source>
</evidence>
<organism evidence="1 2">
    <name type="scientific">Cupriavidus pampae</name>
    <dbReference type="NCBI Taxonomy" id="659251"/>
    <lineage>
        <taxon>Bacteria</taxon>
        <taxon>Pseudomonadati</taxon>
        <taxon>Pseudomonadota</taxon>
        <taxon>Betaproteobacteria</taxon>
        <taxon>Burkholderiales</taxon>
        <taxon>Burkholderiaceae</taxon>
        <taxon>Cupriavidus</taxon>
    </lineage>
</organism>
<sequence length="156" mass="17027">MRHAYGFFCDDIRAEVGNKISLMGLYTGEMHISRQETPGGLPWGIPKLCVAAYMDVPVNEPIRSLQLTLKRGDETLQDIVVPPAEIQQIIAAAVAKNDPDDPIRVVVINMNVVLAPYMIEKNHVLDMLVIADGVTYRAAKLRVKITDPASTASSGA</sequence>
<dbReference type="Proteomes" id="UP000706525">
    <property type="component" value="Unassembled WGS sequence"/>
</dbReference>
<dbReference type="RefSeq" id="WP_223991254.1">
    <property type="nucleotide sequence ID" value="NZ_CAJZAG010000007.1"/>
</dbReference>
<comment type="caution">
    <text evidence="1">The sequence shown here is derived from an EMBL/GenBank/DDBJ whole genome shotgun (WGS) entry which is preliminary data.</text>
</comment>
<protein>
    <submittedName>
        <fullName evidence="1">Uncharacterized protein</fullName>
    </submittedName>
</protein>
<gene>
    <name evidence="1" type="ORF">LMG32289_03915</name>
</gene>
<reference evidence="1 2" key="1">
    <citation type="submission" date="2021-08" db="EMBL/GenBank/DDBJ databases">
        <authorList>
            <person name="Peeters C."/>
        </authorList>
    </citation>
    <scope>NUCLEOTIDE SEQUENCE [LARGE SCALE GENOMIC DNA]</scope>
    <source>
        <strain evidence="1 2">LMG 32289</strain>
    </source>
</reference>